<comment type="cofactor">
    <cofactor evidence="1 3 4">
        <name>pyridoxal 5'-phosphate</name>
        <dbReference type="ChEBI" id="CHEBI:597326"/>
    </cofactor>
</comment>
<dbReference type="InterPro" id="IPR020578">
    <property type="entry name" value="Aminotrans_V_PyrdxlP_BS"/>
</dbReference>
<dbReference type="HAMAP" id="MF_02038">
    <property type="entry name" value="EgtE"/>
    <property type="match status" value="1"/>
</dbReference>
<comment type="pathway">
    <text evidence="3">Amino-acid biosynthesis; ergothioneine biosynthesis.</text>
</comment>
<protein>
    <recommendedName>
        <fullName evidence="3">Probable hercynylcysteine sulfoxide lyase</fullName>
        <ecNumber evidence="3">4.4.-.-</ecNumber>
    </recommendedName>
</protein>
<keyword evidence="8" id="KW-1185">Reference proteome</keyword>
<dbReference type="Gene3D" id="3.40.640.10">
    <property type="entry name" value="Type I PLP-dependent aspartate aminotransferase-like (Major domain)"/>
    <property type="match status" value="1"/>
</dbReference>
<dbReference type="InterPro" id="IPR015421">
    <property type="entry name" value="PyrdxlP-dep_Trfase_major"/>
</dbReference>
<dbReference type="RefSeq" id="WP_066471094.1">
    <property type="nucleotide sequence ID" value="NZ_CBCRUZ010000011.1"/>
</dbReference>
<comment type="similarity">
    <text evidence="3">Belongs to the class-V pyridoxal-phosphate-dependent aminotransferase family. EgtE subfamily.</text>
</comment>
<evidence type="ECO:0000256" key="2">
    <source>
        <dbReference type="ARBA" id="ARBA00022898"/>
    </source>
</evidence>
<dbReference type="InterPro" id="IPR027563">
    <property type="entry name" value="EgtE"/>
</dbReference>
<feature type="domain" description="Aminotransferase class V" evidence="6">
    <location>
        <begin position="32"/>
        <end position="396"/>
    </location>
</feature>
<evidence type="ECO:0000259" key="6">
    <source>
        <dbReference type="Pfam" id="PF00266"/>
    </source>
</evidence>
<dbReference type="PANTHER" id="PTHR43586:SF24">
    <property type="entry name" value="BLR4730 PROTEIN"/>
    <property type="match status" value="1"/>
</dbReference>
<evidence type="ECO:0000256" key="5">
    <source>
        <dbReference type="SAM" id="MobiDB-lite"/>
    </source>
</evidence>
<dbReference type="Proteomes" id="UP000887023">
    <property type="component" value="Chromosome"/>
</dbReference>
<dbReference type="PROSITE" id="PS00595">
    <property type="entry name" value="AA_TRANSFER_CLASS_5"/>
    <property type="match status" value="1"/>
</dbReference>
<dbReference type="InterPro" id="IPR000192">
    <property type="entry name" value="Aminotrans_V_dom"/>
</dbReference>
<evidence type="ECO:0000256" key="1">
    <source>
        <dbReference type="ARBA" id="ARBA00001933"/>
    </source>
</evidence>
<dbReference type="EMBL" id="CP079105">
    <property type="protein sequence ID" value="QXQ13091.1"/>
    <property type="molecule type" value="Genomic_DNA"/>
</dbReference>
<feature type="region of interest" description="Disordered" evidence="5">
    <location>
        <begin position="1"/>
        <end position="22"/>
    </location>
</feature>
<keyword evidence="7" id="KW-0808">Transferase</keyword>
<reference evidence="7" key="1">
    <citation type="submission" date="2021-07" db="EMBL/GenBank/DDBJ databases">
        <title>Candidatus Kaistella beijingensis sp. nov. isolated from a municipal wastewater treatment plant is involved in sludge foaming.</title>
        <authorList>
            <person name="Song Y."/>
            <person name="Liu S.-J."/>
        </authorList>
    </citation>
    <scope>NUCLEOTIDE SEQUENCE</scope>
    <source>
        <strain evidence="7">DSM 43998</strain>
    </source>
</reference>
<keyword evidence="2 3" id="KW-0663">Pyridoxal phosphate</keyword>
<organism evidence="7 8">
    <name type="scientific">Skermania pinensis</name>
    <dbReference type="NCBI Taxonomy" id="39122"/>
    <lineage>
        <taxon>Bacteria</taxon>
        <taxon>Bacillati</taxon>
        <taxon>Actinomycetota</taxon>
        <taxon>Actinomycetes</taxon>
        <taxon>Mycobacteriales</taxon>
        <taxon>Gordoniaceae</taxon>
        <taxon>Skermania</taxon>
    </lineage>
</organism>
<evidence type="ECO:0000256" key="4">
    <source>
        <dbReference type="RuleBase" id="RU004504"/>
    </source>
</evidence>
<dbReference type="InterPro" id="IPR015424">
    <property type="entry name" value="PyrdxlP-dep_Trfase"/>
</dbReference>
<gene>
    <name evidence="3" type="primary">egtE</name>
    <name evidence="7" type="ORF">KV203_14485</name>
</gene>
<evidence type="ECO:0000256" key="3">
    <source>
        <dbReference type="HAMAP-Rule" id="MF_02038"/>
    </source>
</evidence>
<dbReference type="GO" id="GO:0008483">
    <property type="term" value="F:transaminase activity"/>
    <property type="evidence" value="ECO:0007669"/>
    <property type="project" value="UniProtKB-KW"/>
</dbReference>
<keyword evidence="3" id="KW-0456">Lyase</keyword>
<accession>A0ABX8S6K4</accession>
<dbReference type="EC" id="4.4.-.-" evidence="3"/>
<comment type="function">
    <text evidence="3">Probably catalyzes the conversion of hercynylcysteine sulfoxide to ergothioneine.</text>
</comment>
<dbReference type="Gene3D" id="3.90.1150.10">
    <property type="entry name" value="Aspartate Aminotransferase, domain 1"/>
    <property type="match status" value="1"/>
</dbReference>
<feature type="modified residue" description="N6-(pyridoxal phosphate)lysine" evidence="3">
    <location>
        <position position="226"/>
    </location>
</feature>
<dbReference type="PANTHER" id="PTHR43586">
    <property type="entry name" value="CYSTEINE DESULFURASE"/>
    <property type="match status" value="1"/>
</dbReference>
<evidence type="ECO:0000313" key="7">
    <source>
        <dbReference type="EMBL" id="QXQ13091.1"/>
    </source>
</evidence>
<evidence type="ECO:0000313" key="8">
    <source>
        <dbReference type="Proteomes" id="UP000887023"/>
    </source>
</evidence>
<keyword evidence="7" id="KW-0032">Aminotransferase</keyword>
<name>A0ABX8S6K4_9ACTN</name>
<dbReference type="InterPro" id="IPR015422">
    <property type="entry name" value="PyrdxlP-dep_Trfase_small"/>
</dbReference>
<dbReference type="Pfam" id="PF00266">
    <property type="entry name" value="Aminotran_5"/>
    <property type="match status" value="1"/>
</dbReference>
<proteinExistence type="inferred from homology"/>
<dbReference type="SUPFAM" id="SSF53383">
    <property type="entry name" value="PLP-dependent transferases"/>
    <property type="match status" value="1"/>
</dbReference>
<sequence length="403" mass="43077">MPAAASRTGTPPPGELDLDRVRRDTPGAADQVFLDSAGSSLPPSPVLETVIAHLRREARVGGYRAANERAADLTAIPETIGKLINAPADAIALSDSASRAWTDFGYAVPLTAGDRLLFSTSEYASNAIALLHRAKSSGASVEPIPADATGRIDLDALNRMLDERVRLISVVHAPTNGGLINPVREVADLAHQVGALVLLDACQTTGQLPLDVAALDVDALSATGRKWLRGPRGTGFLYVRPELIAELEPAGLDLHSATWTDDADYTLAAGARRFEFWECDVAARLGLGVAVQYLLDLGPDLVYRAIAALAARLRAGLAELPRVQLRDLGVEQSGIVSFTVTGVDPDQVRDRLRDAQITVTVSRASSTRLDMRRRGLPAVVRASPHCFVTSDDVDRFCRTVARM</sequence>
<comment type="catalytic activity">
    <reaction evidence="3">
        <text>S-(hercyn-2-yl)-L-cysteine S-oxide + AH2 + H(+) = ergothioneine + pyruvate + A + NH4(+)</text>
        <dbReference type="Rhea" id="RHEA:42688"/>
        <dbReference type="ChEBI" id="CHEBI:13193"/>
        <dbReference type="ChEBI" id="CHEBI:15361"/>
        <dbReference type="ChEBI" id="CHEBI:15378"/>
        <dbReference type="ChEBI" id="CHEBI:17499"/>
        <dbReference type="ChEBI" id="CHEBI:28938"/>
        <dbReference type="ChEBI" id="CHEBI:82706"/>
        <dbReference type="ChEBI" id="CHEBI:134344"/>
    </reaction>
</comment>